<feature type="region of interest" description="Disordered" evidence="3">
    <location>
        <begin position="142"/>
        <end position="200"/>
    </location>
</feature>
<proteinExistence type="predicted"/>
<keyword evidence="2" id="KW-0677">Repeat</keyword>
<protein>
    <submittedName>
        <fullName evidence="5">PT domain-containing protein</fullName>
    </submittedName>
</protein>
<comment type="caution">
    <text evidence="5">The sequence shown here is derived from an EMBL/GenBank/DDBJ whole genome shotgun (WGS) entry which is preliminary data.</text>
</comment>
<sequence>MSSIKRPLAVAGAAVLLGLSLSACGGGDGPKDASVKDFCNAVNGEADSAAFLEAYGKKDYDKLAELVKKQGERAAKVGTPKGIPDDARQGFEISIDAAKDVNGDDIKKAFEDGDNADTFGTKISKDDEKKVKAFGEYQAKTCADSTPTELPTDLPSGLPTDLPTNLPSGLPTDLPSGFPTELPSDLSSLLSNLPTDLASQ</sequence>
<dbReference type="Pfam" id="PF04886">
    <property type="entry name" value="PT"/>
    <property type="match status" value="1"/>
</dbReference>
<dbReference type="PROSITE" id="PS51257">
    <property type="entry name" value="PROKAR_LIPOPROTEIN"/>
    <property type="match status" value="1"/>
</dbReference>
<dbReference type="EMBL" id="JBHTLX010000001">
    <property type="protein sequence ID" value="MFD1246164.1"/>
    <property type="molecule type" value="Genomic_DNA"/>
</dbReference>
<evidence type="ECO:0000313" key="6">
    <source>
        <dbReference type="Proteomes" id="UP001597229"/>
    </source>
</evidence>
<evidence type="ECO:0000256" key="2">
    <source>
        <dbReference type="ARBA" id="ARBA00022737"/>
    </source>
</evidence>
<name>A0ABW3VV74_9ACTN</name>
<feature type="signal peptide" evidence="4">
    <location>
        <begin position="1"/>
        <end position="25"/>
    </location>
</feature>
<feature type="compositionally biased region" description="Low complexity" evidence="3">
    <location>
        <begin position="182"/>
        <end position="200"/>
    </location>
</feature>
<dbReference type="InterPro" id="IPR006970">
    <property type="entry name" value="PT"/>
</dbReference>
<feature type="chain" id="PRO_5045418839" evidence="4">
    <location>
        <begin position="26"/>
        <end position="200"/>
    </location>
</feature>
<evidence type="ECO:0000313" key="5">
    <source>
        <dbReference type="EMBL" id="MFD1246164.1"/>
    </source>
</evidence>
<keyword evidence="6" id="KW-1185">Reference proteome</keyword>
<gene>
    <name evidence="5" type="ORF">ACFQ3F_00045</name>
</gene>
<accession>A0ABW3VV74</accession>
<evidence type="ECO:0000256" key="4">
    <source>
        <dbReference type="SAM" id="SignalP"/>
    </source>
</evidence>
<dbReference type="Proteomes" id="UP001597229">
    <property type="component" value="Unassembled WGS sequence"/>
</dbReference>
<reference evidence="6" key="1">
    <citation type="journal article" date="2019" name="Int. J. Syst. Evol. Microbiol.">
        <title>The Global Catalogue of Microorganisms (GCM) 10K type strain sequencing project: providing services to taxonomists for standard genome sequencing and annotation.</title>
        <authorList>
            <consortium name="The Broad Institute Genomics Platform"/>
            <consortium name="The Broad Institute Genome Sequencing Center for Infectious Disease"/>
            <person name="Wu L."/>
            <person name="Ma J."/>
        </authorList>
    </citation>
    <scope>NUCLEOTIDE SEQUENCE [LARGE SCALE GENOMIC DNA]</scope>
    <source>
        <strain evidence="6">CCUG 52478</strain>
    </source>
</reference>
<organism evidence="5 6">
    <name type="scientific">Nocardioides ginsengisoli</name>
    <dbReference type="NCBI Taxonomy" id="363868"/>
    <lineage>
        <taxon>Bacteria</taxon>
        <taxon>Bacillati</taxon>
        <taxon>Actinomycetota</taxon>
        <taxon>Actinomycetes</taxon>
        <taxon>Propionibacteriales</taxon>
        <taxon>Nocardioidaceae</taxon>
        <taxon>Nocardioides</taxon>
    </lineage>
</organism>
<dbReference type="RefSeq" id="WP_367920178.1">
    <property type="nucleotide sequence ID" value="NZ_BAABAC010000026.1"/>
</dbReference>
<evidence type="ECO:0000256" key="3">
    <source>
        <dbReference type="SAM" id="MobiDB-lite"/>
    </source>
</evidence>
<evidence type="ECO:0000256" key="1">
    <source>
        <dbReference type="ARBA" id="ARBA00022729"/>
    </source>
</evidence>
<keyword evidence="1 4" id="KW-0732">Signal</keyword>